<gene>
    <name evidence="1" type="ORF">P153DRAFT_366846</name>
</gene>
<keyword evidence="2" id="KW-1185">Reference proteome</keyword>
<name>A0A6A6AET1_9PLEO</name>
<evidence type="ECO:0000313" key="2">
    <source>
        <dbReference type="Proteomes" id="UP000799771"/>
    </source>
</evidence>
<dbReference type="EMBL" id="ML977506">
    <property type="protein sequence ID" value="KAF2129454.1"/>
    <property type="molecule type" value="Genomic_DNA"/>
</dbReference>
<dbReference type="SMART" id="SM00855">
    <property type="entry name" value="PGAM"/>
    <property type="match status" value="1"/>
</dbReference>
<accession>A0A6A6AET1</accession>
<dbReference type="OrthoDB" id="414418at2759"/>
<dbReference type="SUPFAM" id="SSF53254">
    <property type="entry name" value="Phosphoglycerate mutase-like"/>
    <property type="match status" value="1"/>
</dbReference>
<organism evidence="1 2">
    <name type="scientific">Dothidotthia symphoricarpi CBS 119687</name>
    <dbReference type="NCBI Taxonomy" id="1392245"/>
    <lineage>
        <taxon>Eukaryota</taxon>
        <taxon>Fungi</taxon>
        <taxon>Dikarya</taxon>
        <taxon>Ascomycota</taxon>
        <taxon>Pezizomycotina</taxon>
        <taxon>Dothideomycetes</taxon>
        <taxon>Pleosporomycetidae</taxon>
        <taxon>Pleosporales</taxon>
        <taxon>Dothidotthiaceae</taxon>
        <taxon>Dothidotthia</taxon>
    </lineage>
</organism>
<dbReference type="AlphaFoldDB" id="A0A6A6AET1"/>
<dbReference type="InterPro" id="IPR051710">
    <property type="entry name" value="Phosphatase_SH3-domain"/>
</dbReference>
<dbReference type="Pfam" id="PF00300">
    <property type="entry name" value="His_Phos_1"/>
    <property type="match status" value="1"/>
</dbReference>
<dbReference type="Proteomes" id="UP000799771">
    <property type="component" value="Unassembled WGS sequence"/>
</dbReference>
<reference evidence="1" key="1">
    <citation type="journal article" date="2020" name="Stud. Mycol.">
        <title>101 Dothideomycetes genomes: a test case for predicting lifestyles and emergence of pathogens.</title>
        <authorList>
            <person name="Haridas S."/>
            <person name="Albert R."/>
            <person name="Binder M."/>
            <person name="Bloem J."/>
            <person name="Labutti K."/>
            <person name="Salamov A."/>
            <person name="Andreopoulos B."/>
            <person name="Baker S."/>
            <person name="Barry K."/>
            <person name="Bills G."/>
            <person name="Bluhm B."/>
            <person name="Cannon C."/>
            <person name="Castanera R."/>
            <person name="Culley D."/>
            <person name="Daum C."/>
            <person name="Ezra D."/>
            <person name="Gonzalez J."/>
            <person name="Henrissat B."/>
            <person name="Kuo A."/>
            <person name="Liang C."/>
            <person name="Lipzen A."/>
            <person name="Lutzoni F."/>
            <person name="Magnuson J."/>
            <person name="Mondo S."/>
            <person name="Nolan M."/>
            <person name="Ohm R."/>
            <person name="Pangilinan J."/>
            <person name="Park H.-J."/>
            <person name="Ramirez L."/>
            <person name="Alfaro M."/>
            <person name="Sun H."/>
            <person name="Tritt A."/>
            <person name="Yoshinaga Y."/>
            <person name="Zwiers L.-H."/>
            <person name="Turgeon B."/>
            <person name="Goodwin S."/>
            <person name="Spatafora J."/>
            <person name="Crous P."/>
            <person name="Grigoriev I."/>
        </authorList>
    </citation>
    <scope>NUCLEOTIDE SEQUENCE</scope>
    <source>
        <strain evidence="1">CBS 119687</strain>
    </source>
</reference>
<proteinExistence type="predicted"/>
<dbReference type="Gene3D" id="3.40.50.1240">
    <property type="entry name" value="Phosphoglycerate mutase-like"/>
    <property type="match status" value="1"/>
</dbReference>
<dbReference type="InterPro" id="IPR013078">
    <property type="entry name" value="His_Pase_superF_clade-1"/>
</dbReference>
<sequence length="271" mass="30348">MIEVVYIVRHAFRGNWTVDHQTGKYTSLLHRTPTGIPTDPPLTSKGVEQSKELAEYLCNIEPPIDRIYSSPFYRCLQTIKPTTDRLFEEGKAQGKIRIDRGIGEFFGRATWDHPTPPDLTLLTLHFENLDQDHVSLHLPSSKGEMILELHDRVRNALDHIITTLDNDAEQPKTVLLCTHAATMIAAGRVLTGQMPDDPDEDDFKCYTAGLSKFVRRSVDPAKGVPGNWDCVLNSETSYLSGGAERGWHFNGDESFVAFPDNPLGETDTSKL</sequence>
<dbReference type="RefSeq" id="XP_033523843.1">
    <property type="nucleotide sequence ID" value="XM_033668132.1"/>
</dbReference>
<protein>
    <submittedName>
        <fullName evidence="1">Phosphoglycerate mutase family protein</fullName>
    </submittedName>
</protein>
<dbReference type="PANTHER" id="PTHR16469:SF51">
    <property type="entry name" value="TRANSCRIPTION FACTOR TAU 55 KDA SUBUNIT"/>
    <property type="match status" value="1"/>
</dbReference>
<dbReference type="GeneID" id="54408564"/>
<evidence type="ECO:0000313" key="1">
    <source>
        <dbReference type="EMBL" id="KAF2129454.1"/>
    </source>
</evidence>
<dbReference type="InterPro" id="IPR029033">
    <property type="entry name" value="His_PPase_superfam"/>
</dbReference>
<dbReference type="PANTHER" id="PTHR16469">
    <property type="entry name" value="UBIQUITIN-ASSOCIATED AND SH3 DOMAIN-CONTAINING BA-RELATED"/>
    <property type="match status" value="1"/>
</dbReference>
<dbReference type="CDD" id="cd07067">
    <property type="entry name" value="HP_PGM_like"/>
    <property type="match status" value="1"/>
</dbReference>